<dbReference type="EMBL" id="DAKRPA010000005">
    <property type="protein sequence ID" value="DBA04862.1"/>
    <property type="molecule type" value="Genomic_DNA"/>
</dbReference>
<reference evidence="1" key="2">
    <citation type="journal article" date="2023" name="Microbiol Resour">
        <title>Decontamination and Annotation of the Draft Genome Sequence of the Oomycete Lagenidium giganteum ARSEF 373.</title>
        <authorList>
            <person name="Morgan W.R."/>
            <person name="Tartar A."/>
        </authorList>
    </citation>
    <scope>NUCLEOTIDE SEQUENCE</scope>
    <source>
        <strain evidence="1">ARSEF 373</strain>
    </source>
</reference>
<organism evidence="1 2">
    <name type="scientific">Lagenidium giganteum</name>
    <dbReference type="NCBI Taxonomy" id="4803"/>
    <lineage>
        <taxon>Eukaryota</taxon>
        <taxon>Sar</taxon>
        <taxon>Stramenopiles</taxon>
        <taxon>Oomycota</taxon>
        <taxon>Peronosporomycetes</taxon>
        <taxon>Pythiales</taxon>
        <taxon>Pythiaceae</taxon>
    </lineage>
</organism>
<dbReference type="Proteomes" id="UP001146120">
    <property type="component" value="Unassembled WGS sequence"/>
</dbReference>
<evidence type="ECO:0000313" key="2">
    <source>
        <dbReference type="Proteomes" id="UP001146120"/>
    </source>
</evidence>
<sequence length="197" mass="22423">RAGYMAYLRLHLRTLIDRGDFQLARKDAAVNCCSAVAFIRNGSFGLPFRMNGLGIAKNPLNKLAGIRFVIELKKKVESSHFPQALGQLASCMSLLTDLNDHWHFSWFHEERVVAQVTLNYPKNAIVFIVAAVSEREGSVPFRVPFIAPPLKKLKVDDFLPMPSDGADEMMERYELMADELEPKFLTERRIEYAQHLV</sequence>
<comment type="caution">
    <text evidence="1">The sequence shown here is derived from an EMBL/GenBank/DDBJ whole genome shotgun (WGS) entry which is preliminary data.</text>
</comment>
<reference evidence="1" key="1">
    <citation type="submission" date="2022-11" db="EMBL/GenBank/DDBJ databases">
        <authorList>
            <person name="Morgan W.R."/>
            <person name="Tartar A."/>
        </authorList>
    </citation>
    <scope>NUCLEOTIDE SEQUENCE</scope>
    <source>
        <strain evidence="1">ARSEF 373</strain>
    </source>
</reference>
<dbReference type="AlphaFoldDB" id="A0AAV2ZIP8"/>
<protein>
    <submittedName>
        <fullName evidence="1">Uncharacterized protein</fullName>
    </submittedName>
</protein>
<name>A0AAV2ZIP8_9STRA</name>
<feature type="non-terminal residue" evidence="1">
    <location>
        <position position="1"/>
    </location>
</feature>
<evidence type="ECO:0000313" key="1">
    <source>
        <dbReference type="EMBL" id="DBA04862.1"/>
    </source>
</evidence>
<keyword evidence="2" id="KW-1185">Reference proteome</keyword>
<accession>A0AAV2ZIP8</accession>
<proteinExistence type="predicted"/>
<gene>
    <name evidence="1" type="ORF">N0F65_004499</name>
</gene>